<evidence type="ECO:0008006" key="3">
    <source>
        <dbReference type="Google" id="ProtNLM"/>
    </source>
</evidence>
<dbReference type="EMBL" id="PGGS01000713">
    <property type="protein sequence ID" value="PNH02159.1"/>
    <property type="molecule type" value="Genomic_DNA"/>
</dbReference>
<dbReference type="Proteomes" id="UP000236333">
    <property type="component" value="Unassembled WGS sequence"/>
</dbReference>
<evidence type="ECO:0000313" key="1">
    <source>
        <dbReference type="EMBL" id="PNH02159.1"/>
    </source>
</evidence>
<proteinExistence type="predicted"/>
<protein>
    <recommendedName>
        <fullName evidence="3">Glycosyltransferase family 92 protein</fullName>
    </recommendedName>
</protein>
<dbReference type="OrthoDB" id="537403at2759"/>
<accession>A0A2J7ZPG6</accession>
<reference evidence="1 2" key="1">
    <citation type="journal article" date="2017" name="Mol. Biol. Evol.">
        <title>The 4-celled Tetrabaena socialis nuclear genome reveals the essential components for genetic control of cell number at the origin of multicellularity in the volvocine lineage.</title>
        <authorList>
            <person name="Featherston J."/>
            <person name="Arakaki Y."/>
            <person name="Hanschen E.R."/>
            <person name="Ferris P.J."/>
            <person name="Michod R.E."/>
            <person name="Olson B.J.S.C."/>
            <person name="Nozaki H."/>
            <person name="Durand P.M."/>
        </authorList>
    </citation>
    <scope>NUCLEOTIDE SEQUENCE [LARGE SCALE GENOMIC DNA]</scope>
    <source>
        <strain evidence="1 2">NIES-571</strain>
    </source>
</reference>
<comment type="caution">
    <text evidence="1">The sequence shown here is derived from an EMBL/GenBank/DDBJ whole genome shotgun (WGS) entry which is preliminary data.</text>
</comment>
<name>A0A2J7ZPG6_9CHLO</name>
<gene>
    <name evidence="1" type="ORF">TSOC_011891</name>
</gene>
<evidence type="ECO:0000313" key="2">
    <source>
        <dbReference type="Proteomes" id="UP000236333"/>
    </source>
</evidence>
<dbReference type="AlphaFoldDB" id="A0A2J7ZPG6"/>
<keyword evidence="2" id="KW-1185">Reference proteome</keyword>
<sequence length="292" mass="32595">MIISAGFGLPPADYVTLLVRHVQYHLHYDNLRYIVYVEVGSGFIAYDPRVQELLRSDRLKLVIWEEFPHYFKHGITGRSSYASQVGVHSRGYTPVLFAPSSFIDVLQILVYNHAIASLFPENSVVAIADVDEFLVTANKRSSTPAASLRVPCRAGFCTQCGDVALGTNVDDRALLDLERVHAVERALWLNVSGYHGGPGNTSKPWPSHPLAWYGITYAEKTLKSISSTRDIALVTPRQAYTPSGTGAHLASSTCAFWVHLRCQVNFRKVHVMNLSDRQILEEPFTWVLDSFS</sequence>
<organism evidence="1 2">
    <name type="scientific">Tetrabaena socialis</name>
    <dbReference type="NCBI Taxonomy" id="47790"/>
    <lineage>
        <taxon>Eukaryota</taxon>
        <taxon>Viridiplantae</taxon>
        <taxon>Chlorophyta</taxon>
        <taxon>core chlorophytes</taxon>
        <taxon>Chlorophyceae</taxon>
        <taxon>CS clade</taxon>
        <taxon>Chlamydomonadales</taxon>
        <taxon>Tetrabaenaceae</taxon>
        <taxon>Tetrabaena</taxon>
    </lineage>
</organism>